<dbReference type="HOGENOM" id="CLU_115503_0_0_1"/>
<evidence type="ECO:0000256" key="1">
    <source>
        <dbReference type="SAM" id="Phobius"/>
    </source>
</evidence>
<keyword evidence="1" id="KW-0812">Transmembrane</keyword>
<protein>
    <submittedName>
        <fullName evidence="2">Uncharacterized protein</fullName>
    </submittedName>
</protein>
<sequence>MPPSSLPVHNMEKLVNGDFEQSIVLVNFFHAWLTMIHLLAVIANNASGEGLSAIVPSWCVVGFTTLFLIVGFAQYLKTSAIPQHRWGNFYTLYRIVTFVFDLVYAIIWIIDLCQGRIELFRRREEQFFAVLLKSIDAFLTRL</sequence>
<keyword evidence="1" id="KW-1133">Transmembrane helix</keyword>
<dbReference type="AlphaFoldDB" id="A0A0D0CAJ4"/>
<feature type="transmembrane region" description="Helical" evidence="1">
    <location>
        <begin position="55"/>
        <end position="75"/>
    </location>
</feature>
<dbReference type="EMBL" id="KN834779">
    <property type="protein sequence ID" value="KIK59464.1"/>
    <property type="molecule type" value="Genomic_DNA"/>
</dbReference>
<proteinExistence type="predicted"/>
<feature type="transmembrane region" description="Helical" evidence="1">
    <location>
        <begin position="95"/>
        <end position="113"/>
    </location>
</feature>
<keyword evidence="3" id="KW-1185">Reference proteome</keyword>
<evidence type="ECO:0000313" key="3">
    <source>
        <dbReference type="Proteomes" id="UP000053593"/>
    </source>
</evidence>
<organism evidence="2 3">
    <name type="scientific">Collybiopsis luxurians FD-317 M1</name>
    <dbReference type="NCBI Taxonomy" id="944289"/>
    <lineage>
        <taxon>Eukaryota</taxon>
        <taxon>Fungi</taxon>
        <taxon>Dikarya</taxon>
        <taxon>Basidiomycota</taxon>
        <taxon>Agaricomycotina</taxon>
        <taxon>Agaricomycetes</taxon>
        <taxon>Agaricomycetidae</taxon>
        <taxon>Agaricales</taxon>
        <taxon>Marasmiineae</taxon>
        <taxon>Omphalotaceae</taxon>
        <taxon>Collybiopsis</taxon>
        <taxon>Collybiopsis luxurians</taxon>
    </lineage>
</organism>
<reference evidence="2 3" key="1">
    <citation type="submission" date="2014-04" db="EMBL/GenBank/DDBJ databases">
        <title>Evolutionary Origins and Diversification of the Mycorrhizal Mutualists.</title>
        <authorList>
            <consortium name="DOE Joint Genome Institute"/>
            <consortium name="Mycorrhizal Genomics Consortium"/>
            <person name="Kohler A."/>
            <person name="Kuo A."/>
            <person name="Nagy L.G."/>
            <person name="Floudas D."/>
            <person name="Copeland A."/>
            <person name="Barry K.W."/>
            <person name="Cichocki N."/>
            <person name="Veneault-Fourrey C."/>
            <person name="LaButti K."/>
            <person name="Lindquist E.A."/>
            <person name="Lipzen A."/>
            <person name="Lundell T."/>
            <person name="Morin E."/>
            <person name="Murat C."/>
            <person name="Riley R."/>
            <person name="Ohm R."/>
            <person name="Sun H."/>
            <person name="Tunlid A."/>
            <person name="Henrissat B."/>
            <person name="Grigoriev I.V."/>
            <person name="Hibbett D.S."/>
            <person name="Martin F."/>
        </authorList>
    </citation>
    <scope>NUCLEOTIDE SEQUENCE [LARGE SCALE GENOMIC DNA]</scope>
    <source>
        <strain evidence="2 3">FD-317 M1</strain>
    </source>
</reference>
<dbReference type="Proteomes" id="UP000053593">
    <property type="component" value="Unassembled WGS sequence"/>
</dbReference>
<feature type="transmembrane region" description="Helical" evidence="1">
    <location>
        <begin position="23"/>
        <end position="43"/>
    </location>
</feature>
<name>A0A0D0CAJ4_9AGAR</name>
<accession>A0A0D0CAJ4</accession>
<keyword evidence="1" id="KW-0472">Membrane</keyword>
<gene>
    <name evidence="2" type="ORF">GYMLUDRAFT_245150</name>
</gene>
<evidence type="ECO:0000313" key="2">
    <source>
        <dbReference type="EMBL" id="KIK59464.1"/>
    </source>
</evidence>